<evidence type="ECO:0000256" key="1">
    <source>
        <dbReference type="SAM" id="Phobius"/>
    </source>
</evidence>
<name>A0ABN1QL90_9ACTN</name>
<dbReference type="Pfam" id="PF13576">
    <property type="entry name" value="Pentapeptide_3"/>
    <property type="match status" value="1"/>
</dbReference>
<organism evidence="2 3">
    <name type="scientific">Nonomuraea longicatena</name>
    <dbReference type="NCBI Taxonomy" id="83682"/>
    <lineage>
        <taxon>Bacteria</taxon>
        <taxon>Bacillati</taxon>
        <taxon>Actinomycetota</taxon>
        <taxon>Actinomycetes</taxon>
        <taxon>Streptosporangiales</taxon>
        <taxon>Streptosporangiaceae</taxon>
        <taxon>Nonomuraea</taxon>
    </lineage>
</organism>
<dbReference type="RefSeq" id="WP_343953259.1">
    <property type="nucleotide sequence ID" value="NZ_BAAAHQ010000036.1"/>
</dbReference>
<protein>
    <recommendedName>
        <fullName evidence="4">Pentapeptide repeat-containing protein</fullName>
    </recommendedName>
</protein>
<feature type="transmembrane region" description="Helical" evidence="1">
    <location>
        <begin position="426"/>
        <end position="445"/>
    </location>
</feature>
<accession>A0ABN1QL90</accession>
<dbReference type="EMBL" id="BAAAHQ010000036">
    <property type="protein sequence ID" value="GAA0944050.1"/>
    <property type="molecule type" value="Genomic_DNA"/>
</dbReference>
<evidence type="ECO:0008006" key="4">
    <source>
        <dbReference type="Google" id="ProtNLM"/>
    </source>
</evidence>
<gene>
    <name evidence="2" type="ORF">GCM10009560_57830</name>
</gene>
<reference evidence="2 3" key="1">
    <citation type="journal article" date="2019" name="Int. J. Syst. Evol. Microbiol.">
        <title>The Global Catalogue of Microorganisms (GCM) 10K type strain sequencing project: providing services to taxonomists for standard genome sequencing and annotation.</title>
        <authorList>
            <consortium name="The Broad Institute Genomics Platform"/>
            <consortium name="The Broad Institute Genome Sequencing Center for Infectious Disease"/>
            <person name="Wu L."/>
            <person name="Ma J."/>
        </authorList>
    </citation>
    <scope>NUCLEOTIDE SEQUENCE [LARGE SCALE GENOMIC DNA]</scope>
    <source>
        <strain evidence="2 3">JCM 11136</strain>
    </source>
</reference>
<keyword evidence="1" id="KW-0812">Transmembrane</keyword>
<comment type="caution">
    <text evidence="2">The sequence shown here is derived from an EMBL/GenBank/DDBJ whole genome shotgun (WGS) entry which is preliminary data.</text>
</comment>
<sequence length="467" mass="50621">MDWVTCTQAPACTGLAYRPSGLCLYHQSPAQRAEILRTFAPGRLVDLRGTTLDDDLLTQVLAATGSRPGRTRLDRARFTADARFGGVSFLGDVSLDGARFDRLASFFGARFEGNVSLAGAVFARELSFHGVGVRGHASLDRAVLARDALFSQAAFGRGLSCERARFDGYTVFDDARLGETTSFRGARFGRTLSFRKVSGGAGFDTAHFAGNAYLSMTGRLSASRVRADAGLDVCVTGSGADFRRAEIAGRLLLKLADSQADLEGAVLHGPASVTGRGQAALHSLRDVRAPELSLAGLDLSCCRFAGFAHPSGLRLKDCTFGLTPRGVRVGLHWPPLRWFTRRRWLADEHGLHEHAPDGGPQSAAGQADAERLAALYAELHRCMDDRNTASDFAFGAMEMRRMATRRWWLSLSWLLWGYGLRMGRTVVWFTLLAAIAMGAVFVATASHATRRSSPPPAPRPPESVQFR</sequence>
<keyword evidence="1" id="KW-0472">Membrane</keyword>
<dbReference type="InterPro" id="IPR001646">
    <property type="entry name" value="5peptide_repeat"/>
</dbReference>
<keyword evidence="3" id="KW-1185">Reference proteome</keyword>
<proteinExistence type="predicted"/>
<evidence type="ECO:0000313" key="3">
    <source>
        <dbReference type="Proteomes" id="UP001501578"/>
    </source>
</evidence>
<keyword evidence="1" id="KW-1133">Transmembrane helix</keyword>
<dbReference type="Proteomes" id="UP001501578">
    <property type="component" value="Unassembled WGS sequence"/>
</dbReference>
<evidence type="ECO:0000313" key="2">
    <source>
        <dbReference type="EMBL" id="GAA0944050.1"/>
    </source>
</evidence>